<feature type="coiled-coil region" evidence="1">
    <location>
        <begin position="24"/>
        <end position="51"/>
    </location>
</feature>
<accession>A0A9P0AE69</accession>
<keyword evidence="2" id="KW-0732">Signal</keyword>
<keyword evidence="4" id="KW-1185">Reference proteome</keyword>
<dbReference type="AlphaFoldDB" id="A0A9P0AE69"/>
<dbReference type="InterPro" id="IPR038602">
    <property type="entry name" value="Mite_allergen_7_sf"/>
</dbReference>
<dbReference type="PANTHER" id="PTHR11008:SF13">
    <property type="entry name" value="FI04421P"/>
    <property type="match status" value="1"/>
</dbReference>
<evidence type="ECO:0000313" key="3">
    <source>
        <dbReference type="EMBL" id="CAH0392545.1"/>
    </source>
</evidence>
<dbReference type="EMBL" id="OU963867">
    <property type="protein sequence ID" value="CAH0392545.1"/>
    <property type="molecule type" value="Genomic_DNA"/>
</dbReference>
<evidence type="ECO:0000313" key="4">
    <source>
        <dbReference type="Proteomes" id="UP001152759"/>
    </source>
</evidence>
<protein>
    <recommendedName>
        <fullName evidence="5">Lipid-binding serum glycoprotein C-terminal domain-containing protein</fullName>
    </recommendedName>
</protein>
<evidence type="ECO:0000256" key="1">
    <source>
        <dbReference type="SAM" id="Coils"/>
    </source>
</evidence>
<feature type="signal peptide" evidence="2">
    <location>
        <begin position="1"/>
        <end position="20"/>
    </location>
</feature>
<organism evidence="3 4">
    <name type="scientific">Bemisia tabaci</name>
    <name type="common">Sweetpotato whitefly</name>
    <name type="synonym">Aleurodes tabaci</name>
    <dbReference type="NCBI Taxonomy" id="7038"/>
    <lineage>
        <taxon>Eukaryota</taxon>
        <taxon>Metazoa</taxon>
        <taxon>Ecdysozoa</taxon>
        <taxon>Arthropoda</taxon>
        <taxon>Hexapoda</taxon>
        <taxon>Insecta</taxon>
        <taxon>Pterygota</taxon>
        <taxon>Neoptera</taxon>
        <taxon>Paraneoptera</taxon>
        <taxon>Hemiptera</taxon>
        <taxon>Sternorrhyncha</taxon>
        <taxon>Aleyrodoidea</taxon>
        <taxon>Aleyrodidae</taxon>
        <taxon>Aleyrodinae</taxon>
        <taxon>Bemisia</taxon>
    </lineage>
</organism>
<feature type="chain" id="PRO_5040439631" description="Lipid-binding serum glycoprotein C-terminal domain-containing protein" evidence="2">
    <location>
        <begin position="21"/>
        <end position="501"/>
    </location>
</feature>
<dbReference type="Gene3D" id="3.15.10.10">
    <property type="entry name" value="Bactericidal permeability-increasing protein, domain 1"/>
    <property type="match status" value="1"/>
</dbReference>
<dbReference type="Gene3D" id="3.15.10.50">
    <property type="match status" value="1"/>
</dbReference>
<evidence type="ECO:0008006" key="5">
    <source>
        <dbReference type="Google" id="ProtNLM"/>
    </source>
</evidence>
<sequence>MEKLNYYVLCFLLLTSYSASDVQKDGKAETAAEAEARLNRLSEEVRAVLEHYKDPDPVGLPNDPVPDPMPIPDIKHSFSLHTMTLRNITVHGLSKFRIDNAFSDLVDMQTVQLSEIVITRTVEIGYYDIGYNNISVITTCDLVVPVIDFPLTQCIFASVITTIGCNDQIRPVPRGSLYPISTLVSMGVKMDNLMVFGNHTISTWLSSSSGDFNVTLVGIYIEAIAMLEVARGGYLEATDIKMDIVFQDIEMDFQNLGLMGSFFQGMINTVGTFIFDSIKPYILSQINLQAGINKNLRDIPQTFPNSIPPLDLAVAEGRKYVRGKGFDPYKIADYHYSSHLLTLDITHTWLYGLASFYRVGNITAQMEKNALDIVVHVGTQKLEGTCQWEASTLMSFLSKNGMTSFSIDYFHVYARINQTLDTRNHPMLTDLQVSSSLSVLWVTLESLYSESQGNVNPFLIGYRILGLPSVTTGMKITFSPIAKNIIWNGPRNHGFDKEQTE</sequence>
<keyword evidence="1" id="KW-0175">Coiled coil</keyword>
<gene>
    <name evidence="3" type="ORF">BEMITA_LOCUS11055</name>
</gene>
<reference evidence="3" key="1">
    <citation type="submission" date="2021-12" db="EMBL/GenBank/DDBJ databases">
        <authorList>
            <person name="King R."/>
        </authorList>
    </citation>
    <scope>NUCLEOTIDE SEQUENCE</scope>
</reference>
<name>A0A9P0AE69_BEMTA</name>
<dbReference type="Proteomes" id="UP001152759">
    <property type="component" value="Chromosome 6"/>
</dbReference>
<dbReference type="PANTHER" id="PTHR11008">
    <property type="entry name" value="PROTEIN TAKEOUT-LIKE PROTEIN"/>
    <property type="match status" value="1"/>
</dbReference>
<evidence type="ECO:0000256" key="2">
    <source>
        <dbReference type="SAM" id="SignalP"/>
    </source>
</evidence>
<proteinExistence type="predicted"/>